<accession>A0ABR0M0X6</accession>
<evidence type="ECO:0000256" key="1">
    <source>
        <dbReference type="ARBA" id="ARBA00004141"/>
    </source>
</evidence>
<evidence type="ECO:0000313" key="8">
    <source>
        <dbReference type="EMBL" id="KAK5257157.1"/>
    </source>
</evidence>
<dbReference type="Proteomes" id="UP001357485">
    <property type="component" value="Unassembled WGS sequence"/>
</dbReference>
<evidence type="ECO:0000313" key="9">
    <source>
        <dbReference type="Proteomes" id="UP001357485"/>
    </source>
</evidence>
<keyword evidence="4 6" id="KW-1133">Transmembrane helix</keyword>
<dbReference type="Pfam" id="PF00083">
    <property type="entry name" value="Sugar_tr"/>
    <property type="match status" value="1"/>
</dbReference>
<feature type="domain" description="Major facilitator superfamily (MFS) profile" evidence="7">
    <location>
        <begin position="1"/>
        <end position="140"/>
    </location>
</feature>
<evidence type="ECO:0000256" key="5">
    <source>
        <dbReference type="ARBA" id="ARBA00023136"/>
    </source>
</evidence>
<protein>
    <recommendedName>
        <fullName evidence="7">Major facilitator superfamily (MFS) profile domain-containing protein</fullName>
    </recommendedName>
</protein>
<proteinExistence type="inferred from homology"/>
<reference evidence="8 9" key="1">
    <citation type="submission" date="2023-08" db="EMBL/GenBank/DDBJ databases">
        <title>Black Yeasts Isolated from many extreme environments.</title>
        <authorList>
            <person name="Coleine C."/>
            <person name="Stajich J.E."/>
            <person name="Selbmann L."/>
        </authorList>
    </citation>
    <scope>NUCLEOTIDE SEQUENCE [LARGE SCALE GENOMIC DNA]</scope>
    <source>
        <strain evidence="8 9">CCFEE 536</strain>
    </source>
</reference>
<evidence type="ECO:0000256" key="3">
    <source>
        <dbReference type="ARBA" id="ARBA00022692"/>
    </source>
</evidence>
<dbReference type="PANTHER" id="PTHR48022:SF69">
    <property type="entry name" value="SUGAR TRANSPORTER"/>
    <property type="match status" value="1"/>
</dbReference>
<feature type="transmembrane region" description="Helical" evidence="6">
    <location>
        <begin position="23"/>
        <end position="43"/>
    </location>
</feature>
<dbReference type="SUPFAM" id="SSF103473">
    <property type="entry name" value="MFS general substrate transporter"/>
    <property type="match status" value="1"/>
</dbReference>
<dbReference type="Gene3D" id="1.20.1250.20">
    <property type="entry name" value="MFS general substrate transporter like domains"/>
    <property type="match status" value="1"/>
</dbReference>
<keyword evidence="3 6" id="KW-0812">Transmembrane</keyword>
<dbReference type="PROSITE" id="PS00217">
    <property type="entry name" value="SUGAR_TRANSPORT_2"/>
    <property type="match status" value="1"/>
</dbReference>
<dbReference type="PANTHER" id="PTHR48022">
    <property type="entry name" value="PLASTIDIC GLUCOSE TRANSPORTER 4"/>
    <property type="match status" value="1"/>
</dbReference>
<sequence length="140" mass="15027">MSGIISAKPFNDAFPQTRGNTTWQGFVTAIYEVGCLFGAIFILTFGDKLGRRRGIILGCGIMVIGVIIQIACVVGHGATAQLIIGRTITGIGNGINTSTVPTYQAECSNTNNRGLRLHRNLYQNLHGGKPPTPQPRFARV</sequence>
<feature type="transmembrane region" description="Helical" evidence="6">
    <location>
        <begin position="55"/>
        <end position="78"/>
    </location>
</feature>
<dbReference type="InterPro" id="IPR036259">
    <property type="entry name" value="MFS_trans_sf"/>
</dbReference>
<dbReference type="InterPro" id="IPR050360">
    <property type="entry name" value="MFS_Sugar_Transporters"/>
</dbReference>
<keyword evidence="9" id="KW-1185">Reference proteome</keyword>
<name>A0ABR0M0X6_9PEZI</name>
<evidence type="ECO:0000256" key="2">
    <source>
        <dbReference type="ARBA" id="ARBA00010992"/>
    </source>
</evidence>
<dbReference type="InterPro" id="IPR005829">
    <property type="entry name" value="Sugar_transporter_CS"/>
</dbReference>
<dbReference type="InterPro" id="IPR020846">
    <property type="entry name" value="MFS_dom"/>
</dbReference>
<organism evidence="8 9">
    <name type="scientific">Cryomyces antarcticus</name>
    <dbReference type="NCBI Taxonomy" id="329879"/>
    <lineage>
        <taxon>Eukaryota</taxon>
        <taxon>Fungi</taxon>
        <taxon>Dikarya</taxon>
        <taxon>Ascomycota</taxon>
        <taxon>Pezizomycotina</taxon>
        <taxon>Dothideomycetes</taxon>
        <taxon>Dothideomycetes incertae sedis</taxon>
        <taxon>Cryomyces</taxon>
    </lineage>
</organism>
<dbReference type="InterPro" id="IPR005828">
    <property type="entry name" value="MFS_sugar_transport-like"/>
</dbReference>
<evidence type="ECO:0000259" key="7">
    <source>
        <dbReference type="PROSITE" id="PS50850"/>
    </source>
</evidence>
<dbReference type="PROSITE" id="PS50850">
    <property type="entry name" value="MFS"/>
    <property type="match status" value="1"/>
</dbReference>
<evidence type="ECO:0000256" key="4">
    <source>
        <dbReference type="ARBA" id="ARBA00022989"/>
    </source>
</evidence>
<gene>
    <name evidence="8" type="ORF">LTR16_001472</name>
</gene>
<comment type="caution">
    <text evidence="8">The sequence shown here is derived from an EMBL/GenBank/DDBJ whole genome shotgun (WGS) entry which is preliminary data.</text>
</comment>
<dbReference type="EMBL" id="JAVRRA010008285">
    <property type="protein sequence ID" value="KAK5257157.1"/>
    <property type="molecule type" value="Genomic_DNA"/>
</dbReference>
<evidence type="ECO:0000256" key="6">
    <source>
        <dbReference type="SAM" id="Phobius"/>
    </source>
</evidence>
<comment type="similarity">
    <text evidence="2">Belongs to the major facilitator superfamily. Sugar transporter (TC 2.A.1.1) family.</text>
</comment>
<comment type="subcellular location">
    <subcellularLocation>
        <location evidence="1">Membrane</location>
        <topology evidence="1">Multi-pass membrane protein</topology>
    </subcellularLocation>
</comment>
<keyword evidence="5 6" id="KW-0472">Membrane</keyword>